<name>A0A840UXN3_9BACT</name>
<protein>
    <submittedName>
        <fullName evidence="1">DNA-binding XRE family transcriptional regulator</fullName>
    </submittedName>
</protein>
<evidence type="ECO:0000313" key="1">
    <source>
        <dbReference type="EMBL" id="MBB5349693.1"/>
    </source>
</evidence>
<accession>A0A840UXN3</accession>
<dbReference type="GO" id="GO:0003677">
    <property type="term" value="F:DNA binding"/>
    <property type="evidence" value="ECO:0007669"/>
    <property type="project" value="UniProtKB-KW"/>
</dbReference>
<dbReference type="AlphaFoldDB" id="A0A840UXN3"/>
<keyword evidence="1" id="KW-0238">DNA-binding</keyword>
<sequence length="167" mass="18521">MDQLITNQFRAALTHLLAQEGRGAQARLAKQQDIDRGYLNAIVKGRKSGSEKIRSKIASHFDMAYEDVFVLGRRVLAQAEESAANYENQTFDALTTAEPTPENTLGDDAIDFKVPTKREGGSSSIHTRILKTIEVLESDTKYGDLLAGLIDAFHDSLSTKREKETIH</sequence>
<dbReference type="RefSeq" id="WP_183352534.1">
    <property type="nucleotide sequence ID" value="NZ_JACHEO010000036.1"/>
</dbReference>
<reference evidence="1 2" key="1">
    <citation type="submission" date="2020-08" db="EMBL/GenBank/DDBJ databases">
        <title>Genomic Encyclopedia of Type Strains, Phase IV (KMG-IV): sequencing the most valuable type-strain genomes for metagenomic binning, comparative biology and taxonomic classification.</title>
        <authorList>
            <person name="Goeker M."/>
        </authorList>
    </citation>
    <scope>NUCLEOTIDE SEQUENCE [LARGE SCALE GENOMIC DNA]</scope>
    <source>
        <strain evidence="1 2">DSM 28570</strain>
    </source>
</reference>
<dbReference type="Gene3D" id="1.10.260.40">
    <property type="entry name" value="lambda repressor-like DNA-binding domains"/>
    <property type="match status" value="1"/>
</dbReference>
<gene>
    <name evidence="1" type="ORF">HNQ81_003450</name>
</gene>
<dbReference type="SUPFAM" id="SSF47413">
    <property type="entry name" value="lambda repressor-like DNA-binding domains"/>
    <property type="match status" value="1"/>
</dbReference>
<organism evidence="1 2">
    <name type="scientific">Desulfoprunum benzoelyticum</name>
    <dbReference type="NCBI Taxonomy" id="1506996"/>
    <lineage>
        <taxon>Bacteria</taxon>
        <taxon>Pseudomonadati</taxon>
        <taxon>Thermodesulfobacteriota</taxon>
        <taxon>Desulfobulbia</taxon>
        <taxon>Desulfobulbales</taxon>
        <taxon>Desulfobulbaceae</taxon>
        <taxon>Desulfoprunum</taxon>
    </lineage>
</organism>
<dbReference type="EMBL" id="JACHEO010000036">
    <property type="protein sequence ID" value="MBB5349693.1"/>
    <property type="molecule type" value="Genomic_DNA"/>
</dbReference>
<keyword evidence="2" id="KW-1185">Reference proteome</keyword>
<dbReference type="Proteomes" id="UP000539642">
    <property type="component" value="Unassembled WGS sequence"/>
</dbReference>
<evidence type="ECO:0000313" key="2">
    <source>
        <dbReference type="Proteomes" id="UP000539642"/>
    </source>
</evidence>
<comment type="caution">
    <text evidence="1">The sequence shown here is derived from an EMBL/GenBank/DDBJ whole genome shotgun (WGS) entry which is preliminary data.</text>
</comment>
<dbReference type="InterPro" id="IPR010982">
    <property type="entry name" value="Lambda_DNA-bd_dom_sf"/>
</dbReference>
<proteinExistence type="predicted"/>